<dbReference type="KEGG" id="dvn:HQ394_16615"/>
<dbReference type="PANTHER" id="PTHR30563">
    <property type="entry name" value="DNA RECOMBINATION PROTEIN RMUC"/>
    <property type="match status" value="1"/>
</dbReference>
<gene>
    <name evidence="6" type="primary">rmuC</name>
    <name evidence="6" type="ORF">HQ394_16615</name>
</gene>
<evidence type="ECO:0000256" key="3">
    <source>
        <dbReference type="ARBA" id="ARBA00021840"/>
    </source>
</evidence>
<name>A0A7H1N6Q1_9PROT</name>
<comment type="similarity">
    <text evidence="2">Belongs to the RmuC family.</text>
</comment>
<dbReference type="GO" id="GO:0006310">
    <property type="term" value="P:DNA recombination"/>
    <property type="evidence" value="ECO:0007669"/>
    <property type="project" value="UniProtKB-KW"/>
</dbReference>
<keyword evidence="7" id="KW-1185">Reference proteome</keyword>
<sequence length="269" mass="29004">MYERLAVIDVAGRTIDSLAAQVGGLQALLANKQARGAFGEVQLHDLVTAILPAAVCAFQVTLTNGMRADCLIRLPAPPGPIVIDAKFPLESYRAMQAAGDEAVRSRAARGFAQDVLRHVRDIAARYIVRGETADSALMFLPSEAIYAELHANFAAVVEEAFRLKVWIVSPTTLWATLHTLSAVLRDVRLREQASVIQDELRALAGDLGRLGQRVGNLQRHFAQAHDDIREVGISCDKAMMRASRIDLSSLQTGQQTAQAPAATDGVGGE</sequence>
<evidence type="ECO:0000256" key="4">
    <source>
        <dbReference type="ARBA" id="ARBA00023054"/>
    </source>
</evidence>
<dbReference type="InterPro" id="IPR003798">
    <property type="entry name" value="DNA_recombination_RmuC"/>
</dbReference>
<evidence type="ECO:0000313" key="6">
    <source>
        <dbReference type="EMBL" id="QNT71387.1"/>
    </source>
</evidence>
<proteinExistence type="inferred from homology"/>
<dbReference type="PANTHER" id="PTHR30563:SF0">
    <property type="entry name" value="DNA RECOMBINATION PROTEIN RMUC"/>
    <property type="match status" value="1"/>
</dbReference>
<dbReference type="Proteomes" id="UP000516369">
    <property type="component" value="Chromosome"/>
</dbReference>
<evidence type="ECO:0000313" key="7">
    <source>
        <dbReference type="Proteomes" id="UP000516369"/>
    </source>
</evidence>
<keyword evidence="4" id="KW-0175">Coiled coil</keyword>
<evidence type="ECO:0000256" key="2">
    <source>
        <dbReference type="ARBA" id="ARBA00009840"/>
    </source>
</evidence>
<evidence type="ECO:0000256" key="5">
    <source>
        <dbReference type="ARBA" id="ARBA00023172"/>
    </source>
</evidence>
<accession>A0A7H1N6Q1</accession>
<keyword evidence="5" id="KW-0233">DNA recombination</keyword>
<protein>
    <recommendedName>
        <fullName evidence="3">DNA recombination protein RmuC homolog</fullName>
    </recommendedName>
</protein>
<dbReference type="AlphaFoldDB" id="A0A7H1N6Q1"/>
<comment type="function">
    <text evidence="1">Involved in DNA recombination.</text>
</comment>
<reference evidence="6 7" key="1">
    <citation type="submission" date="2020-05" db="EMBL/GenBank/DDBJ databases">
        <title>Complete closed genome sequence of Defluviicoccus vanus.</title>
        <authorList>
            <person name="Bessarab I."/>
            <person name="Arumugam K."/>
            <person name="Maszenan A.M."/>
            <person name="Seviour R.J."/>
            <person name="Williams R.B."/>
        </authorList>
    </citation>
    <scope>NUCLEOTIDE SEQUENCE [LARGE SCALE GENOMIC DNA]</scope>
    <source>
        <strain evidence="6 7">Ben 114</strain>
    </source>
</reference>
<evidence type="ECO:0000256" key="1">
    <source>
        <dbReference type="ARBA" id="ARBA00003416"/>
    </source>
</evidence>
<dbReference type="Pfam" id="PF02646">
    <property type="entry name" value="RmuC"/>
    <property type="match status" value="1"/>
</dbReference>
<organism evidence="6 7">
    <name type="scientific">Defluviicoccus vanus</name>
    <dbReference type="NCBI Taxonomy" id="111831"/>
    <lineage>
        <taxon>Bacteria</taxon>
        <taxon>Pseudomonadati</taxon>
        <taxon>Pseudomonadota</taxon>
        <taxon>Alphaproteobacteria</taxon>
        <taxon>Rhodospirillales</taxon>
        <taxon>Rhodospirillaceae</taxon>
        <taxon>Defluviicoccus</taxon>
    </lineage>
</organism>
<dbReference type="EMBL" id="CP053923">
    <property type="protein sequence ID" value="QNT71387.1"/>
    <property type="molecule type" value="Genomic_DNA"/>
</dbReference>